<gene>
    <name evidence="2" type="ORF">KUF71_011469</name>
</gene>
<dbReference type="AlphaFoldDB" id="A0AAE1I383"/>
<reference evidence="2" key="2">
    <citation type="journal article" date="2023" name="BMC Genomics">
        <title>Pest status, molecular evolution, and epigenetic factors derived from the genome assembly of Frankliniella fusca, a thysanopteran phytovirus vector.</title>
        <authorList>
            <person name="Catto M.A."/>
            <person name="Labadie P.E."/>
            <person name="Jacobson A.L."/>
            <person name="Kennedy G.G."/>
            <person name="Srinivasan R."/>
            <person name="Hunt B.G."/>
        </authorList>
    </citation>
    <scope>NUCLEOTIDE SEQUENCE</scope>
    <source>
        <strain evidence="2">PL_HMW_Pooled</strain>
    </source>
</reference>
<evidence type="ECO:0000256" key="1">
    <source>
        <dbReference type="SAM" id="MobiDB-lite"/>
    </source>
</evidence>
<evidence type="ECO:0000313" key="2">
    <source>
        <dbReference type="EMBL" id="KAK3932141.1"/>
    </source>
</evidence>
<reference evidence="2" key="1">
    <citation type="submission" date="2021-07" db="EMBL/GenBank/DDBJ databases">
        <authorList>
            <person name="Catto M.A."/>
            <person name="Jacobson A."/>
            <person name="Kennedy G."/>
            <person name="Labadie P."/>
            <person name="Hunt B.G."/>
            <person name="Srinivasan R."/>
        </authorList>
    </citation>
    <scope>NUCLEOTIDE SEQUENCE</scope>
    <source>
        <strain evidence="2">PL_HMW_Pooled</strain>
        <tissue evidence="2">Head</tissue>
    </source>
</reference>
<proteinExistence type="predicted"/>
<protein>
    <submittedName>
        <fullName evidence="2">UvrABC system protein B</fullName>
    </submittedName>
</protein>
<accession>A0AAE1I383</accession>
<organism evidence="2 3">
    <name type="scientific">Frankliniella fusca</name>
    <dbReference type="NCBI Taxonomy" id="407009"/>
    <lineage>
        <taxon>Eukaryota</taxon>
        <taxon>Metazoa</taxon>
        <taxon>Ecdysozoa</taxon>
        <taxon>Arthropoda</taxon>
        <taxon>Hexapoda</taxon>
        <taxon>Insecta</taxon>
        <taxon>Pterygota</taxon>
        <taxon>Neoptera</taxon>
        <taxon>Paraneoptera</taxon>
        <taxon>Thysanoptera</taxon>
        <taxon>Terebrantia</taxon>
        <taxon>Thripoidea</taxon>
        <taxon>Thripidae</taxon>
        <taxon>Frankliniella</taxon>
    </lineage>
</organism>
<keyword evidence="3" id="KW-1185">Reference proteome</keyword>
<feature type="non-terminal residue" evidence="2">
    <location>
        <position position="1"/>
    </location>
</feature>
<sequence>IKAKKKHSEKDSGFLRIGSLNVRVKRTTEALGNFHGVGQQNTEKIHKNWGSADNVQQRKSKRAQDFALSHSTPSTPSQPRASIVENERDSDSDTAAGFDSNWQNVLS</sequence>
<feature type="compositionally biased region" description="Polar residues" evidence="1">
    <location>
        <begin position="69"/>
        <end position="80"/>
    </location>
</feature>
<name>A0AAE1I383_9NEOP</name>
<feature type="region of interest" description="Disordered" evidence="1">
    <location>
        <begin position="52"/>
        <end position="107"/>
    </location>
</feature>
<comment type="caution">
    <text evidence="2">The sequence shown here is derived from an EMBL/GenBank/DDBJ whole genome shotgun (WGS) entry which is preliminary data.</text>
</comment>
<evidence type="ECO:0000313" key="3">
    <source>
        <dbReference type="Proteomes" id="UP001219518"/>
    </source>
</evidence>
<dbReference type="Proteomes" id="UP001219518">
    <property type="component" value="Unassembled WGS sequence"/>
</dbReference>
<dbReference type="EMBL" id="JAHWGI010001434">
    <property type="protein sequence ID" value="KAK3932141.1"/>
    <property type="molecule type" value="Genomic_DNA"/>
</dbReference>